<keyword evidence="3" id="KW-1185">Reference proteome</keyword>
<protein>
    <submittedName>
        <fullName evidence="2">Uncharacterized protein</fullName>
    </submittedName>
</protein>
<accession>A0ABD1F5H7</accession>
<comment type="caution">
    <text evidence="2">The sequence shown here is derived from an EMBL/GenBank/DDBJ whole genome shotgun (WGS) entry which is preliminary data.</text>
</comment>
<dbReference type="EMBL" id="JBDJPC010000003">
    <property type="protein sequence ID" value="KAL1509195.1"/>
    <property type="molecule type" value="Genomic_DNA"/>
</dbReference>
<dbReference type="Proteomes" id="UP001566132">
    <property type="component" value="Unassembled WGS sequence"/>
</dbReference>
<feature type="chain" id="PRO_5044889227" evidence="1">
    <location>
        <begin position="27"/>
        <end position="244"/>
    </location>
</feature>
<organism evidence="2 3">
    <name type="scientific">Hypothenemus hampei</name>
    <name type="common">Coffee berry borer</name>
    <dbReference type="NCBI Taxonomy" id="57062"/>
    <lineage>
        <taxon>Eukaryota</taxon>
        <taxon>Metazoa</taxon>
        <taxon>Ecdysozoa</taxon>
        <taxon>Arthropoda</taxon>
        <taxon>Hexapoda</taxon>
        <taxon>Insecta</taxon>
        <taxon>Pterygota</taxon>
        <taxon>Neoptera</taxon>
        <taxon>Endopterygota</taxon>
        <taxon>Coleoptera</taxon>
        <taxon>Polyphaga</taxon>
        <taxon>Cucujiformia</taxon>
        <taxon>Curculionidae</taxon>
        <taxon>Scolytinae</taxon>
        <taxon>Hypothenemus</taxon>
    </lineage>
</organism>
<reference evidence="2 3" key="1">
    <citation type="submission" date="2024-05" db="EMBL/GenBank/DDBJ databases">
        <title>Genetic variation in Jamaican populations of the coffee berry borer (Hypothenemus hampei).</title>
        <authorList>
            <person name="Errbii M."/>
            <person name="Myrie A."/>
        </authorList>
    </citation>
    <scope>NUCLEOTIDE SEQUENCE [LARGE SCALE GENOMIC DNA]</scope>
    <source>
        <strain evidence="2">JA-Hopewell-2020-01-JO</strain>
        <tissue evidence="2">Whole body</tissue>
    </source>
</reference>
<name>A0ABD1F5H7_HYPHA</name>
<dbReference type="AlphaFoldDB" id="A0ABD1F5H7"/>
<feature type="signal peptide" evidence="1">
    <location>
        <begin position="1"/>
        <end position="26"/>
    </location>
</feature>
<evidence type="ECO:0000256" key="1">
    <source>
        <dbReference type="SAM" id="SignalP"/>
    </source>
</evidence>
<evidence type="ECO:0000313" key="3">
    <source>
        <dbReference type="Proteomes" id="UP001566132"/>
    </source>
</evidence>
<keyword evidence="1" id="KW-0732">Signal</keyword>
<sequence length="244" mass="27647">MISDDKMKGLFILLTVSLMCFQVNLAKSHDDNRHSRDTHQHQHQRHFAHHHQSRHHNFKVRDSNSSSNLSCVDPQLGTIIKWINSTSSKEIRLLFDIIPASFKQSLNGTGNNTADNSTANLIHENMEQFYNKTSGYTIIPFFAGVIGHIFSAKFEYLSNNSEILIIRHAIVQAFSSGSNRPDAIFQSIANLLNRNGSFPFFNNVTSNWTNLTGNVIKEFEQVVEAEIPVFPNASNFSNFSRMFG</sequence>
<evidence type="ECO:0000313" key="2">
    <source>
        <dbReference type="EMBL" id="KAL1509195.1"/>
    </source>
</evidence>
<gene>
    <name evidence="2" type="ORF">ABEB36_003968</name>
</gene>
<proteinExistence type="predicted"/>